<organism evidence="13 14">
    <name type="scientific">Cyanidioschyzon merolae (strain NIES-3377 / 10D)</name>
    <name type="common">Unicellular red alga</name>
    <dbReference type="NCBI Taxonomy" id="280699"/>
    <lineage>
        <taxon>Eukaryota</taxon>
        <taxon>Rhodophyta</taxon>
        <taxon>Bangiophyceae</taxon>
        <taxon>Cyanidiales</taxon>
        <taxon>Cyanidiaceae</taxon>
        <taxon>Cyanidioschyzon</taxon>
    </lineage>
</organism>
<evidence type="ECO:0000256" key="10">
    <source>
        <dbReference type="ARBA" id="ARBA00023235"/>
    </source>
</evidence>
<dbReference type="AlphaFoldDB" id="M1VIR9"/>
<dbReference type="PANTHER" id="PTHR11749">
    <property type="entry name" value="RIBULOSE-5-PHOSPHATE-3-EPIMERASE"/>
    <property type="match status" value="1"/>
</dbReference>
<feature type="region of interest" description="Disordered" evidence="12">
    <location>
        <begin position="28"/>
        <end position="50"/>
    </location>
</feature>
<dbReference type="CDD" id="cd00429">
    <property type="entry name" value="RPE"/>
    <property type="match status" value="1"/>
</dbReference>
<gene>
    <name evidence="13" type="ORF">CYME_CMT633C</name>
</gene>
<evidence type="ECO:0000256" key="11">
    <source>
        <dbReference type="ARBA" id="ARBA00030599"/>
    </source>
</evidence>
<dbReference type="PROSITE" id="PS01086">
    <property type="entry name" value="RIBUL_P_3_EPIMER_2"/>
    <property type="match status" value="1"/>
</dbReference>
<keyword evidence="10" id="KW-0413">Isomerase</keyword>
<evidence type="ECO:0000256" key="5">
    <source>
        <dbReference type="ARBA" id="ARBA00001954"/>
    </source>
</evidence>
<dbReference type="FunFam" id="3.20.20.70:FF:000004">
    <property type="entry name" value="Ribulose-phosphate 3-epimerase"/>
    <property type="match status" value="1"/>
</dbReference>
<accession>M1VIR9</accession>
<dbReference type="OrthoDB" id="1927044at2759"/>
<keyword evidence="14" id="KW-1185">Reference proteome</keyword>
<name>M1VIR9_CYAM1</name>
<comment type="catalytic activity">
    <reaction evidence="1">
        <text>D-ribulose 5-phosphate = D-xylulose 5-phosphate</text>
        <dbReference type="Rhea" id="RHEA:13677"/>
        <dbReference type="ChEBI" id="CHEBI:57737"/>
        <dbReference type="ChEBI" id="CHEBI:58121"/>
        <dbReference type="EC" id="5.1.3.1"/>
    </reaction>
</comment>
<dbReference type="Proteomes" id="UP000007014">
    <property type="component" value="Chromosome 20"/>
</dbReference>
<sequence length="279" mass="29891">MCAFIVTGSQCSRAQANVWTKETVACRRGPKPRSSTAKGRPLRMGVERVPPPKPGQVVVAPSILSANFARLGEEVSAVDRFGADWIHVDVMDGHFVPPITIGAGVVEALRPVTQRPLDVHLMVVNPDQHIPAFAKAGADIISVHCEGESTIHLHRTLQMIRSLGCRAGVVLNPATPPMAIEYVLPIVDLVLVMSVNPGYGGQAFIDEVLPKITEIRKMADRLGKHDLWLEVDGGVKGSNAWRVVEAGANALVAGSAVFGAKDYKAAIDEIRAARRPVAV</sequence>
<dbReference type="NCBIfam" id="NF004076">
    <property type="entry name" value="PRK05581.1-4"/>
    <property type="match status" value="1"/>
</dbReference>
<dbReference type="eggNOG" id="KOG3111">
    <property type="taxonomic scope" value="Eukaryota"/>
</dbReference>
<dbReference type="GeneID" id="16997962"/>
<dbReference type="HAMAP" id="MF_02227">
    <property type="entry name" value="RPE"/>
    <property type="match status" value="1"/>
</dbReference>
<reference evidence="13 14" key="1">
    <citation type="journal article" date="2004" name="Nature">
        <title>Genome sequence of the ultrasmall unicellular red alga Cyanidioschyzon merolae 10D.</title>
        <authorList>
            <person name="Matsuzaki M."/>
            <person name="Misumi O."/>
            <person name="Shin-i T."/>
            <person name="Maruyama S."/>
            <person name="Takahara M."/>
            <person name="Miyagishima S."/>
            <person name="Mori T."/>
            <person name="Nishida K."/>
            <person name="Yagisawa F."/>
            <person name="Nishida K."/>
            <person name="Yoshida Y."/>
            <person name="Nishimura Y."/>
            <person name="Nakao S."/>
            <person name="Kobayashi T."/>
            <person name="Momoyama Y."/>
            <person name="Higashiyama T."/>
            <person name="Minoda A."/>
            <person name="Sano M."/>
            <person name="Nomoto H."/>
            <person name="Oishi K."/>
            <person name="Hayashi H."/>
            <person name="Ohta F."/>
            <person name="Nishizaka S."/>
            <person name="Haga S."/>
            <person name="Miura S."/>
            <person name="Morishita T."/>
            <person name="Kabeya Y."/>
            <person name="Terasawa K."/>
            <person name="Suzuki Y."/>
            <person name="Ishii Y."/>
            <person name="Asakawa S."/>
            <person name="Takano H."/>
            <person name="Ohta N."/>
            <person name="Kuroiwa H."/>
            <person name="Tanaka K."/>
            <person name="Shimizu N."/>
            <person name="Sugano S."/>
            <person name="Sato N."/>
            <person name="Nozaki H."/>
            <person name="Ogasawara N."/>
            <person name="Kohara Y."/>
            <person name="Kuroiwa T."/>
        </authorList>
    </citation>
    <scope>NUCLEOTIDE SEQUENCE [LARGE SCALE GENOMIC DNA]</scope>
    <source>
        <strain evidence="13 14">10D</strain>
    </source>
</reference>
<dbReference type="HOGENOM" id="CLU_054856_1_0_1"/>
<evidence type="ECO:0000256" key="2">
    <source>
        <dbReference type="ARBA" id="ARBA00001936"/>
    </source>
</evidence>
<reference evidence="13 14" key="2">
    <citation type="journal article" date="2007" name="BMC Biol.">
        <title>A 100%-complete sequence reveals unusually simple genomic features in the hot-spring red alga Cyanidioschyzon merolae.</title>
        <authorList>
            <person name="Nozaki H."/>
            <person name="Takano H."/>
            <person name="Misumi O."/>
            <person name="Terasawa K."/>
            <person name="Matsuzaki M."/>
            <person name="Maruyama S."/>
            <person name="Nishida K."/>
            <person name="Yagisawa F."/>
            <person name="Yoshida Y."/>
            <person name="Fujiwara T."/>
            <person name="Takio S."/>
            <person name="Tamura K."/>
            <person name="Chung S.J."/>
            <person name="Nakamura S."/>
            <person name="Kuroiwa H."/>
            <person name="Tanaka K."/>
            <person name="Sato N."/>
            <person name="Kuroiwa T."/>
        </authorList>
    </citation>
    <scope>NUCLEOTIDE SEQUENCE [LARGE SCALE GENOMIC DNA]</scope>
    <source>
        <strain evidence="13 14">10D</strain>
    </source>
</reference>
<comment type="cofactor">
    <cofactor evidence="3">
        <name>Co(2+)</name>
        <dbReference type="ChEBI" id="CHEBI:48828"/>
    </cofactor>
</comment>
<comment type="cofactor">
    <cofactor evidence="5">
        <name>Fe(2+)</name>
        <dbReference type="ChEBI" id="CHEBI:29033"/>
    </cofactor>
</comment>
<dbReference type="KEGG" id="cme:CYME_CMT633C"/>
<evidence type="ECO:0000256" key="7">
    <source>
        <dbReference type="ARBA" id="ARBA00009541"/>
    </source>
</evidence>
<dbReference type="GO" id="GO:0006098">
    <property type="term" value="P:pentose-phosphate shunt"/>
    <property type="evidence" value="ECO:0007669"/>
    <property type="project" value="InterPro"/>
</dbReference>
<dbReference type="STRING" id="280699.M1VIR9"/>
<keyword evidence="9" id="KW-0479">Metal-binding</keyword>
<evidence type="ECO:0000313" key="13">
    <source>
        <dbReference type="EMBL" id="BAM83527.1"/>
    </source>
</evidence>
<dbReference type="Gramene" id="CMT633CT">
    <property type="protein sequence ID" value="CMT633CT"/>
    <property type="gene ID" value="CMT633C"/>
</dbReference>
<evidence type="ECO:0000256" key="6">
    <source>
        <dbReference type="ARBA" id="ARBA00004229"/>
    </source>
</evidence>
<dbReference type="EC" id="5.1.3.1" evidence="8"/>
<comment type="similarity">
    <text evidence="7">Belongs to the ribulose-phosphate 3-epimerase family.</text>
</comment>
<evidence type="ECO:0000256" key="1">
    <source>
        <dbReference type="ARBA" id="ARBA00001782"/>
    </source>
</evidence>
<dbReference type="InterPro" id="IPR000056">
    <property type="entry name" value="Ribul_P_3_epim-like"/>
</dbReference>
<proteinExistence type="inferred from homology"/>
<evidence type="ECO:0000256" key="4">
    <source>
        <dbReference type="ARBA" id="ARBA00001947"/>
    </source>
</evidence>
<dbReference type="Pfam" id="PF00834">
    <property type="entry name" value="Ribul_P_3_epim"/>
    <property type="match status" value="1"/>
</dbReference>
<dbReference type="InterPro" id="IPR026019">
    <property type="entry name" value="Ribul_P_3_epim"/>
</dbReference>
<evidence type="ECO:0000256" key="9">
    <source>
        <dbReference type="ARBA" id="ARBA00022723"/>
    </source>
</evidence>
<evidence type="ECO:0000256" key="8">
    <source>
        <dbReference type="ARBA" id="ARBA00013188"/>
    </source>
</evidence>
<evidence type="ECO:0000256" key="3">
    <source>
        <dbReference type="ARBA" id="ARBA00001941"/>
    </source>
</evidence>
<evidence type="ECO:0000256" key="12">
    <source>
        <dbReference type="SAM" id="MobiDB-lite"/>
    </source>
</evidence>
<dbReference type="GO" id="GO:0046872">
    <property type="term" value="F:metal ion binding"/>
    <property type="evidence" value="ECO:0007669"/>
    <property type="project" value="UniProtKB-KW"/>
</dbReference>
<dbReference type="OMA" id="CDLILIM"/>
<dbReference type="Gene3D" id="3.20.20.70">
    <property type="entry name" value="Aldolase class I"/>
    <property type="match status" value="1"/>
</dbReference>
<dbReference type="GO" id="GO:0009507">
    <property type="term" value="C:chloroplast"/>
    <property type="evidence" value="ECO:0007669"/>
    <property type="project" value="UniProtKB-SubCell"/>
</dbReference>
<dbReference type="InterPro" id="IPR011060">
    <property type="entry name" value="RibuloseP-bd_barrel"/>
</dbReference>
<dbReference type="GO" id="GO:0005975">
    <property type="term" value="P:carbohydrate metabolic process"/>
    <property type="evidence" value="ECO:0007669"/>
    <property type="project" value="InterPro"/>
</dbReference>
<comment type="subcellular location">
    <subcellularLocation>
        <location evidence="6">Plastid</location>
        <location evidence="6">Chloroplast</location>
    </subcellularLocation>
</comment>
<dbReference type="InterPro" id="IPR013785">
    <property type="entry name" value="Aldolase_TIM"/>
</dbReference>
<comment type="cofactor">
    <cofactor evidence="2">
        <name>Mn(2+)</name>
        <dbReference type="ChEBI" id="CHEBI:29035"/>
    </cofactor>
</comment>
<dbReference type="EMBL" id="AP006502">
    <property type="protein sequence ID" value="BAM83527.1"/>
    <property type="molecule type" value="Genomic_DNA"/>
</dbReference>
<comment type="cofactor">
    <cofactor evidence="4">
        <name>Zn(2+)</name>
        <dbReference type="ChEBI" id="CHEBI:29105"/>
    </cofactor>
</comment>
<dbReference type="RefSeq" id="XP_005539563.1">
    <property type="nucleotide sequence ID" value="XM_005539506.1"/>
</dbReference>
<dbReference type="GO" id="GO:0004750">
    <property type="term" value="F:D-ribulose-phosphate 3-epimerase activity"/>
    <property type="evidence" value="ECO:0007669"/>
    <property type="project" value="UniProtKB-EC"/>
</dbReference>
<evidence type="ECO:0000313" key="14">
    <source>
        <dbReference type="Proteomes" id="UP000007014"/>
    </source>
</evidence>
<protein>
    <recommendedName>
        <fullName evidence="8">ribulose-phosphate 3-epimerase</fullName>
        <ecNumber evidence="8">5.1.3.1</ecNumber>
    </recommendedName>
    <alternativeName>
        <fullName evidence="11">Pentose-5-phosphate 3-epimerase</fullName>
    </alternativeName>
</protein>
<dbReference type="SUPFAM" id="SSF51366">
    <property type="entry name" value="Ribulose-phoshate binding barrel"/>
    <property type="match status" value="1"/>
</dbReference>
<dbReference type="NCBIfam" id="TIGR01163">
    <property type="entry name" value="rpe"/>
    <property type="match status" value="1"/>
</dbReference>